<dbReference type="PANTHER" id="PTHR34819:SF3">
    <property type="entry name" value="CELL SURFACE PROTEIN"/>
    <property type="match status" value="1"/>
</dbReference>
<dbReference type="InterPro" id="IPR047589">
    <property type="entry name" value="DUF11_rpt"/>
</dbReference>
<evidence type="ECO:0000313" key="5">
    <source>
        <dbReference type="Proteomes" id="UP000830631"/>
    </source>
</evidence>
<feature type="transmembrane region" description="Helical" evidence="2">
    <location>
        <begin position="566"/>
        <end position="590"/>
    </location>
</feature>
<keyword evidence="2" id="KW-0472">Membrane</keyword>
<organism evidence="4 5">
    <name type="scientific">Microbacterium aurugineum</name>
    <dbReference type="NCBI Taxonomy" id="2851642"/>
    <lineage>
        <taxon>Bacteria</taxon>
        <taxon>Bacillati</taxon>
        <taxon>Actinomycetota</taxon>
        <taxon>Actinomycetes</taxon>
        <taxon>Micrococcales</taxon>
        <taxon>Microbacteriaceae</taxon>
        <taxon>Microbacterium</taxon>
    </lineage>
</organism>
<dbReference type="PANTHER" id="PTHR34819">
    <property type="entry name" value="LARGE CYSTEINE-RICH PERIPLASMIC PROTEIN OMCB"/>
    <property type="match status" value="1"/>
</dbReference>
<dbReference type="EMBL" id="CP078078">
    <property type="protein sequence ID" value="UPL16250.1"/>
    <property type="molecule type" value="Genomic_DNA"/>
</dbReference>
<dbReference type="Pfam" id="PF24346">
    <property type="entry name" value="DUF7507"/>
    <property type="match status" value="5"/>
</dbReference>
<dbReference type="Proteomes" id="UP000830631">
    <property type="component" value="Chromosome"/>
</dbReference>
<keyword evidence="2" id="KW-0812">Transmembrane</keyword>
<feature type="region of interest" description="Disordered" evidence="1">
    <location>
        <begin position="411"/>
        <end position="432"/>
    </location>
</feature>
<evidence type="ECO:0000313" key="4">
    <source>
        <dbReference type="EMBL" id="UPL16250.1"/>
    </source>
</evidence>
<sequence>TGTVTVTDPVVDDPLVGSVTCPVSIAPGETVTCTADADYTVVEADILAGGVVNTASVSATPPAGVTPPDPVEDTVIVPTAIPDAGLSLEKIADLAEADGDGIAEIGDVISYEFLLTNVGNVTLVDVGVSDPTVGTVICDTTTLAIGESTTCVAPATHVVTEDDVLAGAVTNTATGVATPPVNVGFLPPIDTAIVPTVEASAGLSIVKDATIDDTNGNGLADIGETIAYSFVVMNTGTVTVSDITVTDPLAGSVTCPATSLAGGASMTCTADVPYTVVEADLLAGGVVNTATADGTVPDGVEPFEPPTDTVTTPTPADSAGLAITKIAQVDDADSSGLAGLGETIAYSFVVMNTGTVTVSDITVTDPLAGSVTCPATSLAGGASMTCTADVPYTVVEADLLAGGVVNTATADGTVPDGVEPVEPPTDTVTTPTDFPTAGIEMVKSATLDDANGNGLADVGETIDYRFQVRNTGNVTLAPVTIDDPMIGAVTCDSESLPPATMMECAGAPYTVTTDDIARGSVVNVATANGTPPDGVAPPPPSESSVTVATAAPPAPPAPPGGGGGGLAVTGAALGGGLTLAALLLGLGAALRAADRVSRKELLMNAKSVL</sequence>
<feature type="domain" description="DUF7507" evidence="3">
    <location>
        <begin position="438"/>
        <end position="535"/>
    </location>
</feature>
<protein>
    <recommendedName>
        <fullName evidence="3">DUF7507 domain-containing protein</fullName>
    </recommendedName>
</protein>
<accession>A0ABY4IWZ8</accession>
<proteinExistence type="predicted"/>
<dbReference type="InterPro" id="IPR051172">
    <property type="entry name" value="Chlamydia_OmcB"/>
</dbReference>
<evidence type="ECO:0000259" key="3">
    <source>
        <dbReference type="Pfam" id="PF24346"/>
    </source>
</evidence>
<feature type="compositionally biased region" description="Low complexity" evidence="1">
    <location>
        <begin position="418"/>
        <end position="432"/>
    </location>
</feature>
<feature type="non-terminal residue" evidence="4">
    <location>
        <position position="1"/>
    </location>
</feature>
<evidence type="ECO:0000256" key="1">
    <source>
        <dbReference type="SAM" id="MobiDB-lite"/>
    </source>
</evidence>
<feature type="domain" description="DUF7507" evidence="3">
    <location>
        <begin position="1"/>
        <end position="67"/>
    </location>
</feature>
<dbReference type="NCBIfam" id="TIGR01451">
    <property type="entry name" value="B_ant_repeat"/>
    <property type="match status" value="3"/>
</dbReference>
<keyword evidence="5" id="KW-1185">Reference proteome</keyword>
<reference evidence="4 5" key="1">
    <citation type="submission" date="2021-06" db="EMBL/GenBank/DDBJ databases">
        <title>Genome-based taxonomic framework of Microbacterium strains isolated from marine environment, the description of four new species and reclassification of four preexisting species.</title>
        <authorList>
            <person name="Lee S.D."/>
            <person name="Kim S.-M."/>
            <person name="Byeon Y.-S."/>
            <person name="Yang H.L."/>
            <person name="Kim I.S."/>
        </authorList>
    </citation>
    <scope>NUCLEOTIDE SEQUENCE [LARGE SCALE GENOMIC DNA]</scope>
    <source>
        <strain evidence="4 5">KSW4-10</strain>
    </source>
</reference>
<feature type="region of interest" description="Disordered" evidence="1">
    <location>
        <begin position="527"/>
        <end position="562"/>
    </location>
</feature>
<evidence type="ECO:0000256" key="2">
    <source>
        <dbReference type="SAM" id="Phobius"/>
    </source>
</evidence>
<feature type="domain" description="DUF7507" evidence="3">
    <location>
        <begin position="201"/>
        <end position="300"/>
    </location>
</feature>
<keyword evidence="2" id="KW-1133">Transmembrane helix</keyword>
<feature type="domain" description="DUF7507" evidence="3">
    <location>
        <begin position="86"/>
        <end position="180"/>
    </location>
</feature>
<name>A0ABY4IWZ8_9MICO</name>
<gene>
    <name evidence="4" type="ORF">KV397_00005</name>
</gene>
<dbReference type="InterPro" id="IPR055354">
    <property type="entry name" value="DUF7507"/>
</dbReference>
<feature type="domain" description="DUF7507" evidence="3">
    <location>
        <begin position="321"/>
        <end position="419"/>
    </location>
</feature>